<sequence length="157" mass="17592">MKSQIAIINTIDATNFDRNTVTEECEHFIDHLNIAESNRPLLYNIPCAVVHTLNHEIVAGHLALCVAAMRGDEYVIELKLSGADFNLINFAWATLLKDALSLSTKLHTEVAHLLLSSPSRYWSDEHRTISKLAEISGIHRNTLASRVRRFNRGGCDV</sequence>
<dbReference type="Proteomes" id="UP000638014">
    <property type="component" value="Unassembled WGS sequence"/>
</dbReference>
<name>A0A8J6UFX3_9GAMM</name>
<reference evidence="1" key="1">
    <citation type="submission" date="2020-09" db="EMBL/GenBank/DDBJ databases">
        <title>A novel bacterium of genus Neiella, isolated from South China Sea.</title>
        <authorList>
            <person name="Huang H."/>
            <person name="Mo K."/>
            <person name="Hu Y."/>
        </authorList>
    </citation>
    <scope>NUCLEOTIDE SEQUENCE</scope>
    <source>
        <strain evidence="1">HB171785</strain>
    </source>
</reference>
<organism evidence="1 2">
    <name type="scientific">Neiella litorisoli</name>
    <dbReference type="NCBI Taxonomy" id="2771431"/>
    <lineage>
        <taxon>Bacteria</taxon>
        <taxon>Pseudomonadati</taxon>
        <taxon>Pseudomonadota</taxon>
        <taxon>Gammaproteobacteria</taxon>
        <taxon>Alteromonadales</taxon>
        <taxon>Echinimonadaceae</taxon>
        <taxon>Neiella</taxon>
    </lineage>
</organism>
<proteinExistence type="predicted"/>
<accession>A0A8J6UFX3</accession>
<dbReference type="EMBL" id="JACXAF010000008">
    <property type="protein sequence ID" value="MBD1389266.1"/>
    <property type="molecule type" value="Genomic_DNA"/>
</dbReference>
<evidence type="ECO:0000313" key="2">
    <source>
        <dbReference type="Proteomes" id="UP000638014"/>
    </source>
</evidence>
<comment type="caution">
    <text evidence="1">The sequence shown here is derived from an EMBL/GenBank/DDBJ whole genome shotgun (WGS) entry which is preliminary data.</text>
</comment>
<dbReference type="RefSeq" id="WP_191144371.1">
    <property type="nucleotide sequence ID" value="NZ_JACXAF010000008.1"/>
</dbReference>
<gene>
    <name evidence="1" type="ORF">IC617_07505</name>
</gene>
<keyword evidence="2" id="KW-1185">Reference proteome</keyword>
<protein>
    <submittedName>
        <fullName evidence="1">Helix-turn-helix domain-containing protein</fullName>
    </submittedName>
</protein>
<evidence type="ECO:0000313" key="1">
    <source>
        <dbReference type="EMBL" id="MBD1389266.1"/>
    </source>
</evidence>
<dbReference type="AlphaFoldDB" id="A0A8J6UFX3"/>